<dbReference type="InterPro" id="IPR036291">
    <property type="entry name" value="NAD(P)-bd_dom_sf"/>
</dbReference>
<dbReference type="InterPro" id="IPR050223">
    <property type="entry name" value="D-isomer_2-hydroxyacid_DH"/>
</dbReference>
<dbReference type="SUPFAM" id="SSF51735">
    <property type="entry name" value="NAD(P)-binding Rossmann-fold domains"/>
    <property type="match status" value="1"/>
</dbReference>
<keyword evidence="1 2" id="KW-0560">Oxidoreductase</keyword>
<comment type="similarity">
    <text evidence="2">Belongs to the D-isomer specific 2-hydroxyacid dehydrogenase family.</text>
</comment>
<dbReference type="Gene3D" id="3.40.50.720">
    <property type="entry name" value="NAD(P)-binding Rossmann-like Domain"/>
    <property type="match status" value="2"/>
</dbReference>
<evidence type="ECO:0000259" key="4">
    <source>
        <dbReference type="Pfam" id="PF02826"/>
    </source>
</evidence>
<dbReference type="Pfam" id="PF00389">
    <property type="entry name" value="2-Hacid_dh"/>
    <property type="match status" value="1"/>
</dbReference>
<organism evidence="5 6">
    <name type="scientific">Kaistia geumhonensis</name>
    <dbReference type="NCBI Taxonomy" id="410839"/>
    <lineage>
        <taxon>Bacteria</taxon>
        <taxon>Pseudomonadati</taxon>
        <taxon>Pseudomonadota</taxon>
        <taxon>Alphaproteobacteria</taxon>
        <taxon>Hyphomicrobiales</taxon>
        <taxon>Kaistiaceae</taxon>
        <taxon>Kaistia</taxon>
    </lineage>
</organism>
<protein>
    <submittedName>
        <fullName evidence="5">Glyoxylate reductase</fullName>
        <ecNumber evidence="5">1.1.1.26</ecNumber>
    </submittedName>
</protein>
<dbReference type="InterPro" id="IPR006139">
    <property type="entry name" value="D-isomer_2_OHA_DH_cat_dom"/>
</dbReference>
<dbReference type="Pfam" id="PF02826">
    <property type="entry name" value="2-Hacid_dh_C"/>
    <property type="match status" value="1"/>
</dbReference>
<dbReference type="InterPro" id="IPR029752">
    <property type="entry name" value="D-isomer_DH_CS1"/>
</dbReference>
<comment type="caution">
    <text evidence="5">The sequence shown here is derived from an EMBL/GenBank/DDBJ whole genome shotgun (WGS) entry which is preliminary data.</text>
</comment>
<evidence type="ECO:0000256" key="1">
    <source>
        <dbReference type="ARBA" id="ARBA00023002"/>
    </source>
</evidence>
<gene>
    <name evidence="5" type="ORF">QO015_003279</name>
</gene>
<reference evidence="5 6" key="1">
    <citation type="submission" date="2023-07" db="EMBL/GenBank/DDBJ databases">
        <title>Genomic Encyclopedia of Type Strains, Phase IV (KMG-IV): sequencing the most valuable type-strain genomes for metagenomic binning, comparative biology and taxonomic classification.</title>
        <authorList>
            <person name="Goeker M."/>
        </authorList>
    </citation>
    <scope>NUCLEOTIDE SEQUENCE [LARGE SCALE GENOMIC DNA]</scope>
    <source>
        <strain evidence="5 6">B1-1</strain>
    </source>
</reference>
<dbReference type="PANTHER" id="PTHR10996:SF283">
    <property type="entry name" value="GLYOXYLATE_HYDROXYPYRUVATE REDUCTASE B"/>
    <property type="match status" value="1"/>
</dbReference>
<proteinExistence type="inferred from homology"/>
<dbReference type="SUPFAM" id="SSF52283">
    <property type="entry name" value="Formate/glycerate dehydrogenase catalytic domain-like"/>
    <property type="match status" value="1"/>
</dbReference>
<feature type="domain" description="D-isomer specific 2-hydroxyacid dehydrogenase NAD-binding" evidence="4">
    <location>
        <begin position="112"/>
        <end position="295"/>
    </location>
</feature>
<dbReference type="PANTHER" id="PTHR10996">
    <property type="entry name" value="2-HYDROXYACID DEHYDROGENASE-RELATED"/>
    <property type="match status" value="1"/>
</dbReference>
<feature type="domain" description="D-isomer specific 2-hydroxyacid dehydrogenase catalytic" evidence="3">
    <location>
        <begin position="16"/>
        <end position="326"/>
    </location>
</feature>
<dbReference type="Proteomes" id="UP001223743">
    <property type="component" value="Unassembled WGS sequence"/>
</dbReference>
<dbReference type="CDD" id="cd05301">
    <property type="entry name" value="GDH"/>
    <property type="match status" value="1"/>
</dbReference>
<sequence>MKKRPHVVVTRRLPDAIETRMRELFETELNIDDVPMSPDALAAAMQRAEVLVPTVTDRIDAALIAAAGPQLKLIASFSNGFDHIDVEAALKRGIAVTNTPGVLTEDTADMTMALILAVPRRLVEGARVLSADRDWAGWTPTWMLGRRVTGKRLGIVGMGRIGQAVARRARAFGVSIHYHNRHRVAPQVEEALEATWWDSLDQMLARMDIISINCPRTPGTYHLLSERRLKLMRPEAYLVNTARGEIVDEAALIKLIASGAIAGAGLDVYENEPMINPKLLRLAEAGKVVLLPHMGSATIEGRIEMGEKVLINIRAFFDGHKPPDRVLPSML</sequence>
<keyword evidence="6" id="KW-1185">Reference proteome</keyword>
<accession>A0ABU0M9P1</accession>
<dbReference type="EMBL" id="JAUSWJ010000001">
    <property type="protein sequence ID" value="MDQ0517666.1"/>
    <property type="molecule type" value="Genomic_DNA"/>
</dbReference>
<dbReference type="PROSITE" id="PS00065">
    <property type="entry name" value="D_2_HYDROXYACID_DH_1"/>
    <property type="match status" value="1"/>
</dbReference>
<name>A0ABU0M9P1_9HYPH</name>
<evidence type="ECO:0000256" key="2">
    <source>
        <dbReference type="RuleBase" id="RU003719"/>
    </source>
</evidence>
<dbReference type="InterPro" id="IPR006140">
    <property type="entry name" value="D-isomer_DH_NAD-bd"/>
</dbReference>
<evidence type="ECO:0000313" key="6">
    <source>
        <dbReference type="Proteomes" id="UP001223743"/>
    </source>
</evidence>
<dbReference type="EC" id="1.1.1.26" evidence="5"/>
<dbReference type="GO" id="GO:0047964">
    <property type="term" value="F:glyoxylate reductase (NADH) activity"/>
    <property type="evidence" value="ECO:0007669"/>
    <property type="project" value="UniProtKB-EC"/>
</dbReference>
<evidence type="ECO:0000313" key="5">
    <source>
        <dbReference type="EMBL" id="MDQ0517666.1"/>
    </source>
</evidence>
<dbReference type="RefSeq" id="WP_266282926.1">
    <property type="nucleotide sequence ID" value="NZ_JAPKNF010000002.1"/>
</dbReference>
<evidence type="ECO:0000259" key="3">
    <source>
        <dbReference type="Pfam" id="PF00389"/>
    </source>
</evidence>